<dbReference type="InterPro" id="IPR003767">
    <property type="entry name" value="Malate/L-lactate_DH-like"/>
</dbReference>
<evidence type="ECO:0000256" key="1">
    <source>
        <dbReference type="ARBA" id="ARBA00006056"/>
    </source>
</evidence>
<dbReference type="Gene3D" id="1.10.1530.10">
    <property type="match status" value="1"/>
</dbReference>
<dbReference type="RefSeq" id="WP_062089645.1">
    <property type="nucleotide sequence ID" value="NZ_FCOK02000041.1"/>
</dbReference>
<name>A0A158I638_9BURK</name>
<dbReference type="PANTHER" id="PTHR11091:SF0">
    <property type="entry name" value="MALATE DEHYDROGENASE"/>
    <property type="match status" value="1"/>
</dbReference>
<evidence type="ECO:0000313" key="4">
    <source>
        <dbReference type="Proteomes" id="UP000054683"/>
    </source>
</evidence>
<accession>A0A158I638</accession>
<dbReference type="InterPro" id="IPR043143">
    <property type="entry name" value="Mal/L-sulf/L-lact_DH-like_NADP"/>
</dbReference>
<dbReference type="PANTHER" id="PTHR11091">
    <property type="entry name" value="OXIDOREDUCTASE-RELATED"/>
    <property type="match status" value="1"/>
</dbReference>
<dbReference type="GO" id="GO:0016491">
    <property type="term" value="F:oxidoreductase activity"/>
    <property type="evidence" value="ECO:0007669"/>
    <property type="project" value="UniProtKB-KW"/>
</dbReference>
<dbReference type="OrthoDB" id="924592at2"/>
<gene>
    <name evidence="3" type="ORF">AWB69_05277</name>
</gene>
<dbReference type="InterPro" id="IPR036111">
    <property type="entry name" value="Mal/L-sulfo/L-lacto_DH-like_sf"/>
</dbReference>
<dbReference type="SUPFAM" id="SSF89733">
    <property type="entry name" value="L-sulfolactate dehydrogenase-like"/>
    <property type="match status" value="1"/>
</dbReference>
<evidence type="ECO:0000256" key="2">
    <source>
        <dbReference type="ARBA" id="ARBA00023002"/>
    </source>
</evidence>
<reference evidence="3 4" key="1">
    <citation type="submission" date="2016-01" db="EMBL/GenBank/DDBJ databases">
        <authorList>
            <person name="Oliw E.H."/>
        </authorList>
    </citation>
    <scope>NUCLEOTIDE SEQUENCE [LARGE SCALE GENOMIC DNA]</scope>
    <source>
        <strain evidence="3">LMG 27134</strain>
    </source>
</reference>
<organism evidence="3 4">
    <name type="scientific">Caballeronia udeis</name>
    <dbReference type="NCBI Taxonomy" id="1232866"/>
    <lineage>
        <taxon>Bacteria</taxon>
        <taxon>Pseudomonadati</taxon>
        <taxon>Pseudomonadota</taxon>
        <taxon>Betaproteobacteria</taxon>
        <taxon>Burkholderiales</taxon>
        <taxon>Burkholderiaceae</taxon>
        <taxon>Caballeronia</taxon>
    </lineage>
</organism>
<protein>
    <submittedName>
        <fullName evidence="3">Malate/L-lactate dehydrogenase</fullName>
    </submittedName>
</protein>
<comment type="similarity">
    <text evidence="1">Belongs to the LDH2/MDH2 oxidoreductase family.</text>
</comment>
<dbReference type="Pfam" id="PF02615">
    <property type="entry name" value="Ldh_2"/>
    <property type="match status" value="1"/>
</dbReference>
<dbReference type="Proteomes" id="UP000054683">
    <property type="component" value="Unassembled WGS sequence"/>
</dbReference>
<sequence length="354" mass="37645">MDKSARFAHEELEAFCADILKREGLPQQDAALVAASLVHADLIGVSTHGVARLPSYAERLRRGLINRVPVFKVDQRSSWSASMNADNAMGAVAAERAVSVARRLMSETGIGAVVVRESNHFGTAGYYARMLSGEDGVGICMSPASKSLAPFGSKQPLLGTNPYAVSVPTGRYPPWTMDMASSVAARGHIRIAAKEHKSIPEGWALDSDGCSTTDAEKALRGVMLPFAGPKGSALAMMIEIFGGVMSGSAFAGGIRDMNFDFEAPQGVGHFFMVWKIDAFIDLADFKSRMDTLIDNLKALKPAAGVPEVMYPGEIEAKTALAYRADGVPIKAEIADGLRELGLGHGLSFPSQRAA</sequence>
<proteinExistence type="inferred from homology"/>
<dbReference type="AlphaFoldDB" id="A0A158I638"/>
<dbReference type="EMBL" id="FCOK02000041">
    <property type="protein sequence ID" value="SAL51490.1"/>
    <property type="molecule type" value="Genomic_DNA"/>
</dbReference>
<dbReference type="Gene3D" id="3.30.1370.60">
    <property type="entry name" value="Hypothetical oxidoreductase yiak, domain 2"/>
    <property type="match status" value="1"/>
</dbReference>
<dbReference type="InterPro" id="IPR043144">
    <property type="entry name" value="Mal/L-sulf/L-lact_DH-like_ah"/>
</dbReference>
<evidence type="ECO:0000313" key="3">
    <source>
        <dbReference type="EMBL" id="SAL51490.1"/>
    </source>
</evidence>
<keyword evidence="2" id="KW-0560">Oxidoreductase</keyword>